<feature type="compositionally biased region" description="Basic residues" evidence="2">
    <location>
        <begin position="441"/>
        <end position="456"/>
    </location>
</feature>
<keyword evidence="1" id="KW-0479">Metal-binding</keyword>
<feature type="compositionally biased region" description="Low complexity" evidence="2">
    <location>
        <begin position="20"/>
        <end position="34"/>
    </location>
</feature>
<evidence type="ECO:0000259" key="3">
    <source>
        <dbReference type="PROSITE" id="PS50966"/>
    </source>
</evidence>
<dbReference type="OrthoDB" id="5387895at2759"/>
<dbReference type="EMBL" id="KI912109">
    <property type="protein sequence ID" value="ETS88038.1"/>
    <property type="molecule type" value="Genomic_DNA"/>
</dbReference>
<keyword evidence="1" id="KW-0863">Zinc-finger</keyword>
<evidence type="ECO:0000256" key="2">
    <source>
        <dbReference type="SAM" id="MobiDB-lite"/>
    </source>
</evidence>
<organism evidence="4 5">
    <name type="scientific">Pestalotiopsis fici (strain W106-1 / CGMCC3.15140)</name>
    <dbReference type="NCBI Taxonomy" id="1229662"/>
    <lineage>
        <taxon>Eukaryota</taxon>
        <taxon>Fungi</taxon>
        <taxon>Dikarya</taxon>
        <taxon>Ascomycota</taxon>
        <taxon>Pezizomycotina</taxon>
        <taxon>Sordariomycetes</taxon>
        <taxon>Xylariomycetidae</taxon>
        <taxon>Amphisphaeriales</taxon>
        <taxon>Sporocadaceae</taxon>
        <taxon>Pestalotiopsis</taxon>
    </lineage>
</organism>
<name>W3XPQ2_PESFW</name>
<dbReference type="GO" id="GO:0008270">
    <property type="term" value="F:zinc ion binding"/>
    <property type="evidence" value="ECO:0007669"/>
    <property type="project" value="UniProtKB-KW"/>
</dbReference>
<dbReference type="KEGG" id="pfy:PFICI_01866"/>
<dbReference type="STRING" id="1229662.W3XPQ2"/>
<sequence length="456" mass="51839">MSPSPTEKLSQLSIESMPPTTRQQSRSQKGQSSTESEDNSVDSQQADNCLRFPSKLTYSLEELPPNTRQHVTDAIEGLPQIVLQECAAREGHVIFQVSELANFRIRTGSRSSQWSTPSCSCGDESPSRTPCRHVLWLFDQITSQLLDNRGEVLMLNQHGYADALKNPYDMITECHLDILADDLHSRVLETASDSEDALYNPRRVQEVREILASLNRTPIDEYRPDIFDHPTGGRRVVKRNDLECTIFRMLCQNNEFFQYFLSSMKSDELVNNTFRKLQKRADAALAGLDAYAESSSSERSSGNPKDVAWCGMHLQAVVKKVHTAILRARRPLELWERQAAGRTLLHILREVVDRCPELTSPNQEKVDRNLYFKLIGDRDRNFAIAALNSLPPDAIHPFTAELDRIIFDMGKHGVPHSYAEKLRDIYERARRVRLGGSPLGSKRHRMRQGGRGKRTK</sequence>
<dbReference type="PROSITE" id="PS50966">
    <property type="entry name" value="ZF_SWIM"/>
    <property type="match status" value="1"/>
</dbReference>
<dbReference type="AlphaFoldDB" id="W3XPQ2"/>
<keyword evidence="5" id="KW-1185">Reference proteome</keyword>
<feature type="region of interest" description="Disordered" evidence="2">
    <location>
        <begin position="435"/>
        <end position="456"/>
    </location>
</feature>
<dbReference type="HOGENOM" id="CLU_029638_0_0_1"/>
<gene>
    <name evidence="4" type="ORF">PFICI_01866</name>
</gene>
<feature type="compositionally biased region" description="Polar residues" evidence="2">
    <location>
        <begin position="1"/>
        <end position="14"/>
    </location>
</feature>
<dbReference type="Proteomes" id="UP000030651">
    <property type="component" value="Unassembled WGS sequence"/>
</dbReference>
<evidence type="ECO:0000313" key="4">
    <source>
        <dbReference type="EMBL" id="ETS88038.1"/>
    </source>
</evidence>
<reference evidence="5" key="1">
    <citation type="journal article" date="2015" name="BMC Genomics">
        <title>Genomic and transcriptomic analysis of the endophytic fungus Pestalotiopsis fici reveals its lifestyle and high potential for synthesis of natural products.</title>
        <authorList>
            <person name="Wang X."/>
            <person name="Zhang X."/>
            <person name="Liu L."/>
            <person name="Xiang M."/>
            <person name="Wang W."/>
            <person name="Sun X."/>
            <person name="Che Y."/>
            <person name="Guo L."/>
            <person name="Liu G."/>
            <person name="Guo L."/>
            <person name="Wang C."/>
            <person name="Yin W.B."/>
            <person name="Stadler M."/>
            <person name="Zhang X."/>
            <person name="Liu X."/>
        </authorList>
    </citation>
    <scope>NUCLEOTIDE SEQUENCE [LARGE SCALE GENOMIC DNA]</scope>
    <source>
        <strain evidence="5">W106-1 / CGMCC3.15140</strain>
    </source>
</reference>
<dbReference type="InParanoid" id="W3XPQ2"/>
<proteinExistence type="predicted"/>
<evidence type="ECO:0000256" key="1">
    <source>
        <dbReference type="PROSITE-ProRule" id="PRU00325"/>
    </source>
</evidence>
<dbReference type="RefSeq" id="XP_007828638.1">
    <property type="nucleotide sequence ID" value="XM_007830447.1"/>
</dbReference>
<dbReference type="InterPro" id="IPR007527">
    <property type="entry name" value="Znf_SWIM"/>
</dbReference>
<dbReference type="eggNOG" id="ENOG502SPNY">
    <property type="taxonomic scope" value="Eukaryota"/>
</dbReference>
<dbReference type="OMA" id="MLLDNHH"/>
<evidence type="ECO:0000313" key="5">
    <source>
        <dbReference type="Proteomes" id="UP000030651"/>
    </source>
</evidence>
<dbReference type="GeneID" id="19266879"/>
<accession>W3XPQ2</accession>
<feature type="region of interest" description="Disordered" evidence="2">
    <location>
        <begin position="1"/>
        <end position="46"/>
    </location>
</feature>
<feature type="domain" description="SWIM-type" evidence="3">
    <location>
        <begin position="103"/>
        <end position="142"/>
    </location>
</feature>
<protein>
    <recommendedName>
        <fullName evidence="3">SWIM-type domain-containing protein</fullName>
    </recommendedName>
</protein>
<keyword evidence="1" id="KW-0862">Zinc</keyword>